<evidence type="ECO:0000313" key="3">
    <source>
        <dbReference type="Proteomes" id="UP000580517"/>
    </source>
</evidence>
<dbReference type="EMBL" id="JACCEW010000001">
    <property type="protein sequence ID" value="NYT35919.1"/>
    <property type="molecule type" value="Genomic_DNA"/>
</dbReference>
<dbReference type="InterPro" id="IPR012340">
    <property type="entry name" value="NA-bd_OB-fold"/>
</dbReference>
<dbReference type="RefSeq" id="WP_129967851.1">
    <property type="nucleotide sequence ID" value="NZ_JACCEW010000001.1"/>
</dbReference>
<comment type="caution">
    <text evidence="2">The sequence shown here is derived from an EMBL/GenBank/DDBJ whole genome shotgun (WGS) entry which is preliminary data.</text>
</comment>
<dbReference type="InterPro" id="IPR002878">
    <property type="entry name" value="ChsH2_C"/>
</dbReference>
<name>A0A853F7G8_9BURK</name>
<dbReference type="SUPFAM" id="SSF50249">
    <property type="entry name" value="Nucleic acid-binding proteins"/>
    <property type="match status" value="1"/>
</dbReference>
<dbReference type="Proteomes" id="UP000580517">
    <property type="component" value="Unassembled WGS sequence"/>
</dbReference>
<sequence>MTDSSFSLFKISDSQNRLAFSFHQCDKCGALSFPANTFGCHQCGAHTEDGHTISRPGKGVLRTAITVYADICPALKAPYVIGEIELAPGLIEEAVLDVGSEDEVHPGMLMEAVYIPDIKDKALIPCRFRPTGNKLEMGI</sequence>
<dbReference type="Pfam" id="PF01796">
    <property type="entry name" value="OB_ChsH2_C"/>
    <property type="match status" value="1"/>
</dbReference>
<dbReference type="PANTHER" id="PTHR34075">
    <property type="entry name" value="BLR3430 PROTEIN"/>
    <property type="match status" value="1"/>
</dbReference>
<proteinExistence type="predicted"/>
<evidence type="ECO:0000313" key="2">
    <source>
        <dbReference type="EMBL" id="NYT35919.1"/>
    </source>
</evidence>
<dbReference type="OrthoDB" id="8852883at2"/>
<dbReference type="InterPro" id="IPR052513">
    <property type="entry name" value="Thioester_dehydratase-like"/>
</dbReference>
<dbReference type="PANTHER" id="PTHR34075:SF5">
    <property type="entry name" value="BLR3430 PROTEIN"/>
    <property type="match status" value="1"/>
</dbReference>
<evidence type="ECO:0000259" key="1">
    <source>
        <dbReference type="Pfam" id="PF01796"/>
    </source>
</evidence>
<keyword evidence="3" id="KW-1185">Reference proteome</keyword>
<feature type="domain" description="ChsH2 C-terminal OB-fold" evidence="1">
    <location>
        <begin position="56"/>
        <end position="113"/>
    </location>
</feature>
<reference evidence="2 3" key="1">
    <citation type="submission" date="2020-07" db="EMBL/GenBank/DDBJ databases">
        <title>Taxonomic revisions and descriptions of new bacterial species based on genomic comparisons in the high-G+C-content subgroup of the family Alcaligenaceae.</title>
        <authorList>
            <person name="Szabo A."/>
            <person name="Felfoldi T."/>
        </authorList>
    </citation>
    <scope>NUCLEOTIDE SEQUENCE [LARGE SCALE GENOMIC DNA]</scope>
    <source>
        <strain evidence="2 3">DSM 25264</strain>
    </source>
</reference>
<gene>
    <name evidence="2" type="ORF">H0A68_03470</name>
</gene>
<accession>A0A853F7G8</accession>
<protein>
    <submittedName>
        <fullName evidence="2">OB-fold domain-containing protein</fullName>
    </submittedName>
</protein>
<organism evidence="2 3">
    <name type="scientific">Allopusillimonas soli</name>
    <dbReference type="NCBI Taxonomy" id="659016"/>
    <lineage>
        <taxon>Bacteria</taxon>
        <taxon>Pseudomonadati</taxon>
        <taxon>Pseudomonadota</taxon>
        <taxon>Betaproteobacteria</taxon>
        <taxon>Burkholderiales</taxon>
        <taxon>Alcaligenaceae</taxon>
        <taxon>Allopusillimonas</taxon>
    </lineage>
</organism>
<dbReference type="AlphaFoldDB" id="A0A853F7G8"/>